<keyword evidence="6" id="KW-1185">Reference proteome</keyword>
<protein>
    <submittedName>
        <fullName evidence="5">Putative oxidoreductase</fullName>
        <ecNumber evidence="5">1.-.-.-</ecNumber>
    </submittedName>
</protein>
<dbReference type="InterPro" id="IPR020904">
    <property type="entry name" value="Sc_DH/Rdtase_CS"/>
</dbReference>
<dbReference type="InterPro" id="IPR057326">
    <property type="entry name" value="KR_dom"/>
</dbReference>
<dbReference type="PANTHER" id="PTHR44196">
    <property type="entry name" value="DEHYDROGENASE/REDUCTASE SDR FAMILY MEMBER 7B"/>
    <property type="match status" value="1"/>
</dbReference>
<dbReference type="PRINTS" id="PR00081">
    <property type="entry name" value="GDHRDH"/>
</dbReference>
<gene>
    <name evidence="5" type="ORF">ETAA1_19220</name>
</gene>
<dbReference type="EC" id="1.-.-.-" evidence="5"/>
<evidence type="ECO:0000256" key="3">
    <source>
        <dbReference type="RuleBase" id="RU000363"/>
    </source>
</evidence>
<evidence type="ECO:0000256" key="2">
    <source>
        <dbReference type="ARBA" id="ARBA00023002"/>
    </source>
</evidence>
<evidence type="ECO:0000313" key="6">
    <source>
        <dbReference type="Proteomes" id="UP000319576"/>
    </source>
</evidence>
<dbReference type="SMART" id="SM00822">
    <property type="entry name" value="PKS_KR"/>
    <property type="match status" value="1"/>
</dbReference>
<dbReference type="Proteomes" id="UP000319576">
    <property type="component" value="Chromosome"/>
</dbReference>
<name>A0A517XR46_9BACT</name>
<dbReference type="InterPro" id="IPR036291">
    <property type="entry name" value="NAD(P)-bd_dom_sf"/>
</dbReference>
<dbReference type="GO" id="GO:0016020">
    <property type="term" value="C:membrane"/>
    <property type="evidence" value="ECO:0007669"/>
    <property type="project" value="TreeGrafter"/>
</dbReference>
<evidence type="ECO:0000259" key="4">
    <source>
        <dbReference type="SMART" id="SM00822"/>
    </source>
</evidence>
<dbReference type="RefSeq" id="WP_202920790.1">
    <property type="nucleotide sequence ID" value="NZ_CP036273.1"/>
</dbReference>
<organism evidence="5 6">
    <name type="scientific">Urbifossiella limnaea</name>
    <dbReference type="NCBI Taxonomy" id="2528023"/>
    <lineage>
        <taxon>Bacteria</taxon>
        <taxon>Pseudomonadati</taxon>
        <taxon>Planctomycetota</taxon>
        <taxon>Planctomycetia</taxon>
        <taxon>Gemmatales</taxon>
        <taxon>Gemmataceae</taxon>
        <taxon>Urbifossiella</taxon>
    </lineage>
</organism>
<sequence>MAGANLTAIVTGASSGIGRALAVALARQGRPVGAVARRADLLAELAAEVRAAGGTIETAVADVADRAGLAAAIHGLEQKLGPTDLLIANAGMGGETGAVEMNVPQVEAIMRVNFLGVVYAIEAVLPGMIERRAGHVVGISSVAAYKGLPGAAAYCASKAAVNVYLEGLRIELRKLGVAVTAVCPGFVRTPMVAKNPPMPFLMEPEAAAARILGALPGKPKVFEFPRRMKWLIRLARWAPDRFVARKVKMKL</sequence>
<feature type="domain" description="Ketoreductase" evidence="4">
    <location>
        <begin position="6"/>
        <end position="190"/>
    </location>
</feature>
<dbReference type="SUPFAM" id="SSF51735">
    <property type="entry name" value="NAD(P)-binding Rossmann-fold domains"/>
    <property type="match status" value="1"/>
</dbReference>
<dbReference type="AlphaFoldDB" id="A0A517XR46"/>
<dbReference type="PRINTS" id="PR00080">
    <property type="entry name" value="SDRFAMILY"/>
</dbReference>
<dbReference type="PIRSF" id="PIRSF000126">
    <property type="entry name" value="11-beta-HSD1"/>
    <property type="match status" value="1"/>
</dbReference>
<evidence type="ECO:0000313" key="5">
    <source>
        <dbReference type="EMBL" id="QDU19980.1"/>
    </source>
</evidence>
<comment type="similarity">
    <text evidence="1 3">Belongs to the short-chain dehydrogenases/reductases (SDR) family.</text>
</comment>
<dbReference type="PANTHER" id="PTHR44196:SF3">
    <property type="entry name" value="SHORT CHAIN DEHYDROGENASE FAMILY PROTEIN"/>
    <property type="match status" value="1"/>
</dbReference>
<evidence type="ECO:0000256" key="1">
    <source>
        <dbReference type="ARBA" id="ARBA00006484"/>
    </source>
</evidence>
<reference evidence="5 6" key="1">
    <citation type="submission" date="2019-02" db="EMBL/GenBank/DDBJ databases">
        <title>Deep-cultivation of Planctomycetes and their phenomic and genomic characterization uncovers novel biology.</title>
        <authorList>
            <person name="Wiegand S."/>
            <person name="Jogler M."/>
            <person name="Boedeker C."/>
            <person name="Pinto D."/>
            <person name="Vollmers J."/>
            <person name="Rivas-Marin E."/>
            <person name="Kohn T."/>
            <person name="Peeters S.H."/>
            <person name="Heuer A."/>
            <person name="Rast P."/>
            <person name="Oberbeckmann S."/>
            <person name="Bunk B."/>
            <person name="Jeske O."/>
            <person name="Meyerdierks A."/>
            <person name="Storesund J.E."/>
            <person name="Kallscheuer N."/>
            <person name="Luecker S."/>
            <person name="Lage O.M."/>
            <person name="Pohl T."/>
            <person name="Merkel B.J."/>
            <person name="Hornburger P."/>
            <person name="Mueller R.-W."/>
            <person name="Bruemmer F."/>
            <person name="Labrenz M."/>
            <person name="Spormann A.M."/>
            <person name="Op den Camp H."/>
            <person name="Overmann J."/>
            <person name="Amann R."/>
            <person name="Jetten M.S.M."/>
            <person name="Mascher T."/>
            <person name="Medema M.H."/>
            <person name="Devos D.P."/>
            <person name="Kaster A.-K."/>
            <person name="Ovreas L."/>
            <person name="Rohde M."/>
            <person name="Galperin M.Y."/>
            <person name="Jogler C."/>
        </authorList>
    </citation>
    <scope>NUCLEOTIDE SEQUENCE [LARGE SCALE GENOMIC DNA]</scope>
    <source>
        <strain evidence="5 6">ETA_A1</strain>
    </source>
</reference>
<accession>A0A517XR46</accession>
<dbReference type="EMBL" id="CP036273">
    <property type="protein sequence ID" value="QDU19980.1"/>
    <property type="molecule type" value="Genomic_DNA"/>
</dbReference>
<dbReference type="GO" id="GO:0016491">
    <property type="term" value="F:oxidoreductase activity"/>
    <property type="evidence" value="ECO:0007669"/>
    <property type="project" value="UniProtKB-KW"/>
</dbReference>
<keyword evidence="2 5" id="KW-0560">Oxidoreductase</keyword>
<dbReference type="Gene3D" id="3.40.50.720">
    <property type="entry name" value="NAD(P)-binding Rossmann-like Domain"/>
    <property type="match status" value="1"/>
</dbReference>
<dbReference type="Pfam" id="PF00106">
    <property type="entry name" value="adh_short"/>
    <property type="match status" value="1"/>
</dbReference>
<dbReference type="InterPro" id="IPR002347">
    <property type="entry name" value="SDR_fam"/>
</dbReference>
<proteinExistence type="inferred from homology"/>
<dbReference type="PROSITE" id="PS00061">
    <property type="entry name" value="ADH_SHORT"/>
    <property type="match status" value="1"/>
</dbReference>
<dbReference type="KEGG" id="uli:ETAA1_19220"/>